<feature type="compositionally biased region" description="Polar residues" evidence="6">
    <location>
        <begin position="261"/>
        <end position="273"/>
    </location>
</feature>
<dbReference type="SUPFAM" id="SSF54001">
    <property type="entry name" value="Cysteine proteinases"/>
    <property type="match status" value="1"/>
</dbReference>
<name>A0A6A5W569_9PLEO</name>
<gene>
    <name evidence="8" type="ORF">P154DRAFT_525182</name>
</gene>
<dbReference type="Proteomes" id="UP000799779">
    <property type="component" value="Unassembled WGS sequence"/>
</dbReference>
<feature type="region of interest" description="Disordered" evidence="6">
    <location>
        <begin position="624"/>
        <end position="659"/>
    </location>
</feature>
<feature type="compositionally biased region" description="Pro residues" evidence="6">
    <location>
        <begin position="67"/>
        <end position="77"/>
    </location>
</feature>
<comment type="similarity">
    <text evidence="1">Belongs to the peptidase C48 family.</text>
</comment>
<dbReference type="InterPro" id="IPR038765">
    <property type="entry name" value="Papain-like_cys_pep_sf"/>
</dbReference>
<feature type="region of interest" description="Disordered" evidence="6">
    <location>
        <begin position="1111"/>
        <end position="1161"/>
    </location>
</feature>
<reference evidence="8" key="1">
    <citation type="journal article" date="2020" name="Stud. Mycol.">
        <title>101 Dothideomycetes genomes: a test case for predicting lifestyles and emergence of pathogens.</title>
        <authorList>
            <person name="Haridas S."/>
            <person name="Albert R."/>
            <person name="Binder M."/>
            <person name="Bloem J."/>
            <person name="Labutti K."/>
            <person name="Salamov A."/>
            <person name="Andreopoulos B."/>
            <person name="Baker S."/>
            <person name="Barry K."/>
            <person name="Bills G."/>
            <person name="Bluhm B."/>
            <person name="Cannon C."/>
            <person name="Castanera R."/>
            <person name="Culley D."/>
            <person name="Daum C."/>
            <person name="Ezra D."/>
            <person name="Gonzalez J."/>
            <person name="Henrissat B."/>
            <person name="Kuo A."/>
            <person name="Liang C."/>
            <person name="Lipzen A."/>
            <person name="Lutzoni F."/>
            <person name="Magnuson J."/>
            <person name="Mondo S."/>
            <person name="Nolan M."/>
            <person name="Ohm R."/>
            <person name="Pangilinan J."/>
            <person name="Park H.-J."/>
            <person name="Ramirez L."/>
            <person name="Alfaro M."/>
            <person name="Sun H."/>
            <person name="Tritt A."/>
            <person name="Yoshinaga Y."/>
            <person name="Zwiers L.-H."/>
            <person name="Turgeon B."/>
            <person name="Goodwin S."/>
            <person name="Spatafora J."/>
            <person name="Crous P."/>
            <person name="Grigoriev I."/>
        </authorList>
    </citation>
    <scope>NUCLEOTIDE SEQUENCE</scope>
    <source>
        <strain evidence="8">CBS 123094</strain>
    </source>
</reference>
<feature type="compositionally biased region" description="Acidic residues" evidence="6">
    <location>
        <begin position="1179"/>
        <end position="1194"/>
    </location>
</feature>
<feature type="compositionally biased region" description="Polar residues" evidence="6">
    <location>
        <begin position="179"/>
        <end position="202"/>
    </location>
</feature>
<dbReference type="GO" id="GO:0006508">
    <property type="term" value="P:proteolysis"/>
    <property type="evidence" value="ECO:0007669"/>
    <property type="project" value="UniProtKB-KW"/>
</dbReference>
<feature type="domain" description="Ubiquitin-like protease family profile" evidence="7">
    <location>
        <begin position="687"/>
        <end position="992"/>
    </location>
</feature>
<dbReference type="AlphaFoldDB" id="A0A6A5W569"/>
<accession>A0A6A5W569</accession>
<proteinExistence type="inferred from homology"/>
<keyword evidence="4" id="KW-0833">Ubl conjugation pathway</keyword>
<dbReference type="PANTHER" id="PTHR46896">
    <property type="entry name" value="SENTRIN-SPECIFIC PROTEASE"/>
    <property type="match status" value="1"/>
</dbReference>
<feature type="region of interest" description="Disordered" evidence="6">
    <location>
        <begin position="893"/>
        <end position="917"/>
    </location>
</feature>
<feature type="compositionally biased region" description="Polar residues" evidence="6">
    <location>
        <begin position="347"/>
        <end position="358"/>
    </location>
</feature>
<dbReference type="InterPro" id="IPR003653">
    <property type="entry name" value="Peptidase_C48_C"/>
</dbReference>
<keyword evidence="5" id="KW-0378">Hydrolase</keyword>
<feature type="compositionally biased region" description="Polar residues" evidence="6">
    <location>
        <begin position="151"/>
        <end position="164"/>
    </location>
</feature>
<feature type="compositionally biased region" description="Polar residues" evidence="6">
    <location>
        <begin position="896"/>
        <end position="905"/>
    </location>
</feature>
<feature type="region of interest" description="Disordered" evidence="6">
    <location>
        <begin position="151"/>
        <end position="434"/>
    </location>
</feature>
<feature type="compositionally biased region" description="Polar residues" evidence="6">
    <location>
        <begin position="286"/>
        <end position="305"/>
    </location>
</feature>
<dbReference type="Pfam" id="PF02902">
    <property type="entry name" value="Peptidase_C48"/>
    <property type="match status" value="1"/>
</dbReference>
<dbReference type="GO" id="GO:0070139">
    <property type="term" value="F:SUMO-specific endopeptidase activity"/>
    <property type="evidence" value="ECO:0007669"/>
    <property type="project" value="TreeGrafter"/>
</dbReference>
<dbReference type="EMBL" id="ML977618">
    <property type="protein sequence ID" value="KAF1997012.1"/>
    <property type="molecule type" value="Genomic_DNA"/>
</dbReference>
<evidence type="ECO:0000256" key="6">
    <source>
        <dbReference type="SAM" id="MobiDB-lite"/>
    </source>
</evidence>
<sequence>MQALVSFGNFISHKLAGQAYGDTRPAEHANDAPASSPPATVAHPSCALTRRLSTPASCSPRVDVPPTSRPHPSPPPGSRSNRQYHRPCERRPSDDELRLTRTFSTGVPPDALPIPTYTYDNWAACKMGRFPRPGDRDNNMLGMDTLSTSSHFLSSARTPKSTYTAKRERLSSPARPSAGSLTAGQRSFANAVSGGSSNQRGSPSRRDFHDRDGSPTKRRKTDRNSFSPVPANGVINLDGDDSDVVEVEQPPARSHHAAHKPQSQASSTSSFTPPSLRDAARKGPPRTNNASQPPPSSFETFNKNIKSAYKGRNITPPSPTKRKSAPPGLDDEVEIVDAKRHSKHPRTTSNGSCRINESTHPRRRGSSASQHSRTHPANLRDQFSRGVDSTSEDELAASRPTSGPSSRSRASKSPVLSRTKTVVKPPRPPPTASHGWPLAFFQTYGFKQHGLDLSLKRKPESTTTFAILKLGTEGSVIEANVFDLSLVRKAFVDDHTRVRLDGSMSNGRLYWFDVQFQDAEHFRLFRETHLKPVVGDRKVFTRESADMEALFARPREENHKVQDSQAIEDPEIQLLIKKVQNRSAPQDQRPARTLLSQRLQDTPYKSLLSRNRVAKSEALSRLGPPLKDAFTPSVRSTRSTHPRTYKIDDSNEEPEPVEKRVSKYSVDTGLGIPWKKPLSYNSGRHRTMVNFEDLVRLDEEEFLNDSLIDFYMTYLFDQTGISKEKVYFFNTHFYTTLTRAVPGQKGGINYAGVARWTSKIDIFSYDYIVVPINENAHWYLAIICNASNISRKPVNGFGESSPAAQTIPETPEPKVVDMTQDDPVQVLASKDPIEQEEIMLFDAEKKPAMTDEGHQVGEILHSGFEKISSRESPIAETAQMGQLTLGETVPKGILADTSSPSTAVASKTKRKPGSALKKHDLDQPIIMILDSFAGTHPRATRALKDYIMEEGKAKRNMDTGNLPSFYPREQHLPMQSNFTDCGVYLLAYTEKFFKNPRDFVSRLLSREMDPQTDWPDMSAPGMRNSMRKIIMGLHGEQNSTSKQERKEKKRTQVVEATKVKVPKEQKPATQPAELMKDHKPEPPPGEVLEQPPIELVEPATKAGELEAWIPTLEPPTPHRRSSPKVVIPTKPEAAGSSQALRHETPQSIHTSPIPEPRPKGTMRLPQAIAVVEATPSFEVFEDEEERQDEQDDTVVPESPEVVEFEPGGGWGIRSDGHPL</sequence>
<feature type="compositionally biased region" description="Low complexity" evidence="6">
    <location>
        <begin position="1195"/>
        <end position="1205"/>
    </location>
</feature>
<feature type="compositionally biased region" description="Polar residues" evidence="6">
    <location>
        <begin position="1135"/>
        <end position="1150"/>
    </location>
</feature>
<evidence type="ECO:0000256" key="5">
    <source>
        <dbReference type="ARBA" id="ARBA00022801"/>
    </source>
</evidence>
<evidence type="ECO:0000256" key="2">
    <source>
        <dbReference type="ARBA" id="ARBA00022553"/>
    </source>
</evidence>
<dbReference type="GO" id="GO:0005634">
    <property type="term" value="C:nucleus"/>
    <property type="evidence" value="ECO:0007669"/>
    <property type="project" value="TreeGrafter"/>
</dbReference>
<evidence type="ECO:0000256" key="4">
    <source>
        <dbReference type="ARBA" id="ARBA00022786"/>
    </source>
</evidence>
<feature type="region of interest" description="Disordered" evidence="6">
    <location>
        <begin position="1061"/>
        <end position="1089"/>
    </location>
</feature>
<protein>
    <recommendedName>
        <fullName evidence="7">Ubiquitin-like protease family profile domain-containing protein</fullName>
    </recommendedName>
</protein>
<dbReference type="PROSITE" id="PS50600">
    <property type="entry name" value="ULP_PROTEASE"/>
    <property type="match status" value="1"/>
</dbReference>
<dbReference type="GO" id="GO:0016926">
    <property type="term" value="P:protein desumoylation"/>
    <property type="evidence" value="ECO:0007669"/>
    <property type="project" value="TreeGrafter"/>
</dbReference>
<feature type="region of interest" description="Disordered" evidence="6">
    <location>
        <begin position="22"/>
        <end position="98"/>
    </location>
</feature>
<feature type="region of interest" description="Disordered" evidence="6">
    <location>
        <begin position="1179"/>
        <end position="1219"/>
    </location>
</feature>
<dbReference type="GO" id="GO:0005737">
    <property type="term" value="C:cytoplasm"/>
    <property type="evidence" value="ECO:0007669"/>
    <property type="project" value="TreeGrafter"/>
</dbReference>
<dbReference type="InterPro" id="IPR051947">
    <property type="entry name" value="Sentrin-specific_protease"/>
</dbReference>
<feature type="compositionally biased region" description="Basic and acidic residues" evidence="6">
    <location>
        <begin position="204"/>
        <end position="215"/>
    </location>
</feature>
<keyword evidence="9" id="KW-1185">Reference proteome</keyword>
<evidence type="ECO:0000256" key="1">
    <source>
        <dbReference type="ARBA" id="ARBA00005234"/>
    </source>
</evidence>
<feature type="compositionally biased region" description="Low complexity" evidence="6">
    <location>
        <begin position="397"/>
        <end position="424"/>
    </location>
</feature>
<keyword evidence="3" id="KW-0645">Protease</keyword>
<evidence type="ECO:0000256" key="3">
    <source>
        <dbReference type="ARBA" id="ARBA00022670"/>
    </source>
</evidence>
<feature type="compositionally biased region" description="Basic and acidic residues" evidence="6">
    <location>
        <begin position="86"/>
        <end position="98"/>
    </location>
</feature>
<dbReference type="OrthoDB" id="442460at2759"/>
<evidence type="ECO:0000259" key="7">
    <source>
        <dbReference type="PROSITE" id="PS50600"/>
    </source>
</evidence>
<evidence type="ECO:0000313" key="9">
    <source>
        <dbReference type="Proteomes" id="UP000799779"/>
    </source>
</evidence>
<organism evidence="8 9">
    <name type="scientific">Amniculicola lignicola CBS 123094</name>
    <dbReference type="NCBI Taxonomy" id="1392246"/>
    <lineage>
        <taxon>Eukaryota</taxon>
        <taxon>Fungi</taxon>
        <taxon>Dikarya</taxon>
        <taxon>Ascomycota</taxon>
        <taxon>Pezizomycotina</taxon>
        <taxon>Dothideomycetes</taxon>
        <taxon>Pleosporomycetidae</taxon>
        <taxon>Pleosporales</taxon>
        <taxon>Amniculicolaceae</taxon>
        <taxon>Amniculicola</taxon>
    </lineage>
</organism>
<evidence type="ECO:0000313" key="8">
    <source>
        <dbReference type="EMBL" id="KAF1997012.1"/>
    </source>
</evidence>
<dbReference type="PANTHER" id="PTHR46896:SF3">
    <property type="entry name" value="FI06413P-RELATED"/>
    <property type="match status" value="1"/>
</dbReference>
<keyword evidence="2" id="KW-0597">Phosphoprotein</keyword>
<dbReference type="Gene3D" id="3.40.395.10">
    <property type="entry name" value="Adenoviral Proteinase, Chain A"/>
    <property type="match status" value="1"/>
</dbReference>